<feature type="domain" description="DUF6535" evidence="2">
    <location>
        <begin position="36"/>
        <end position="212"/>
    </location>
</feature>
<reference evidence="3 4" key="1">
    <citation type="journal article" date="2019" name="New Phytol.">
        <title>Comparative genomics reveals unique wood-decay strategies and fruiting body development in the Schizophyllaceae.</title>
        <authorList>
            <person name="Almasi E."/>
            <person name="Sahu N."/>
            <person name="Krizsan K."/>
            <person name="Balint B."/>
            <person name="Kovacs G.M."/>
            <person name="Kiss B."/>
            <person name="Cseklye J."/>
            <person name="Drula E."/>
            <person name="Henrissat B."/>
            <person name="Nagy I."/>
            <person name="Chovatia M."/>
            <person name="Adam C."/>
            <person name="LaButti K."/>
            <person name="Lipzen A."/>
            <person name="Riley R."/>
            <person name="Grigoriev I.V."/>
            <person name="Nagy L.G."/>
        </authorList>
    </citation>
    <scope>NUCLEOTIDE SEQUENCE [LARGE SCALE GENOMIC DNA]</scope>
    <source>
        <strain evidence="3 4">NL-1724</strain>
    </source>
</reference>
<keyword evidence="1" id="KW-1133">Transmembrane helix</keyword>
<keyword evidence="4" id="KW-1185">Reference proteome</keyword>
<gene>
    <name evidence="3" type="ORF">BD626DRAFT_576461</name>
</gene>
<organism evidence="3 4">
    <name type="scientific">Schizophyllum amplum</name>
    <dbReference type="NCBI Taxonomy" id="97359"/>
    <lineage>
        <taxon>Eukaryota</taxon>
        <taxon>Fungi</taxon>
        <taxon>Dikarya</taxon>
        <taxon>Basidiomycota</taxon>
        <taxon>Agaricomycotina</taxon>
        <taxon>Agaricomycetes</taxon>
        <taxon>Agaricomycetidae</taxon>
        <taxon>Agaricales</taxon>
        <taxon>Schizophyllaceae</taxon>
        <taxon>Schizophyllum</taxon>
    </lineage>
</organism>
<evidence type="ECO:0000259" key="2">
    <source>
        <dbReference type="Pfam" id="PF20153"/>
    </source>
</evidence>
<dbReference type="EMBL" id="VDMD01000091">
    <property type="protein sequence ID" value="TRM55824.1"/>
    <property type="molecule type" value="Genomic_DNA"/>
</dbReference>
<feature type="transmembrane region" description="Helical" evidence="1">
    <location>
        <begin position="60"/>
        <end position="80"/>
    </location>
</feature>
<sequence length="700" mass="77197">MDKLLKSTLNTLPDVPLPSSAHPDLKNAPPGKEEAWMRCSQLIETHDEAMCKTYREEIDTFLVFGGLFSSAATAFSVEAYKWLQDDPSQRTADLLVQLIAITAAQNGDEAPLAPSQGPSISGAVAVRINAYWFLSLIMALSSALVGILCKQWLRRYERDLARTRDAPEALSVRQMKFEGLVHWKVGAIVSSVPILLLCALVLFLVGIVELLFELHRSIAIPAAVAVGLVLSLLLITTVLPLCQYAARGFSSRPSHHQCPYKSPQSWLLFRFGAPVVNAAVDVVHAFISRAAAAPNLTAVSADSSTLAFPYRLVKPLTMHETWADVDVHWTRTHDALASSPGPNGAPTYLYKALAWLHQAVDNPNLHSWIWHCLWDRPGSRASMIYVIRASRSQHEDESGLVTGPLDAISKGLPHSMRRDASLLAYSEPLLWDSNTSGTILELLTRLTLGRPSGNPVWLHRWFADAFFFVKPPKSDGERGQLFRVAKRFMSIDMPRPLRDTPWQRAQPDLLPHLLHVIVRLLAASEGKYNGSMKLACALCGLMAEWLQSKRHPDLAFRKTRLLHAADTVCTVYDLLHTKLGGTLGELVRQPELALITHLVRTTSEEFGVIPVDVVPAPSSRFIPDPAGFEDDATPFFEALCAEATGTQARRAWDASSMVGSSVTSEFIAASNVEPSEWDGMSKISWETEDSPQKDGVVTWS</sequence>
<dbReference type="Proteomes" id="UP000320762">
    <property type="component" value="Unassembled WGS sequence"/>
</dbReference>
<dbReference type="Pfam" id="PF20153">
    <property type="entry name" value="DUF6535"/>
    <property type="match status" value="1"/>
</dbReference>
<evidence type="ECO:0000313" key="4">
    <source>
        <dbReference type="Proteomes" id="UP000320762"/>
    </source>
</evidence>
<comment type="caution">
    <text evidence="3">The sequence shown here is derived from an EMBL/GenBank/DDBJ whole genome shotgun (WGS) entry which is preliminary data.</text>
</comment>
<feature type="transmembrane region" description="Helical" evidence="1">
    <location>
        <begin position="185"/>
        <end position="212"/>
    </location>
</feature>
<evidence type="ECO:0000313" key="3">
    <source>
        <dbReference type="EMBL" id="TRM55824.1"/>
    </source>
</evidence>
<keyword evidence="1" id="KW-0812">Transmembrane</keyword>
<feature type="transmembrane region" description="Helical" evidence="1">
    <location>
        <begin position="267"/>
        <end position="287"/>
    </location>
</feature>
<keyword evidence="1" id="KW-0472">Membrane</keyword>
<accession>A0A550BTH6</accession>
<name>A0A550BTH6_9AGAR</name>
<dbReference type="InterPro" id="IPR045338">
    <property type="entry name" value="DUF6535"/>
</dbReference>
<protein>
    <recommendedName>
        <fullName evidence="2">DUF6535 domain-containing protein</fullName>
    </recommendedName>
</protein>
<feature type="transmembrane region" description="Helical" evidence="1">
    <location>
        <begin position="130"/>
        <end position="149"/>
    </location>
</feature>
<dbReference type="AlphaFoldDB" id="A0A550BTH6"/>
<feature type="transmembrane region" description="Helical" evidence="1">
    <location>
        <begin position="218"/>
        <end position="246"/>
    </location>
</feature>
<proteinExistence type="predicted"/>
<dbReference type="OrthoDB" id="3235960at2759"/>
<evidence type="ECO:0000256" key="1">
    <source>
        <dbReference type="SAM" id="Phobius"/>
    </source>
</evidence>